<evidence type="ECO:0000313" key="1">
    <source>
        <dbReference type="EMBL" id="TLX79429.1"/>
    </source>
</evidence>
<name>A0A5R9RB00_9PSED</name>
<sequence length="136" mass="15381">MSADPESFADAYQCALVEVALPVFARASEFARRHGLECSVELLDGRRDLPELSLRVRNSCRDTERICRISADRQTQRLCHENRCGETDADVKQVIGSLASLNALVLDTRLLEFFQTSFSLHLDYASSRHAGSYWTR</sequence>
<reference evidence="1 2" key="1">
    <citation type="submission" date="2019-04" db="EMBL/GenBank/DDBJ databases">
        <authorList>
            <person name="Li M."/>
        </authorList>
    </citation>
    <scope>NUCLEOTIDE SEQUENCE [LARGE SCALE GENOMIC DNA]</scope>
    <source>
        <strain evidence="1 2">LAM1902</strain>
    </source>
</reference>
<dbReference type="EMBL" id="SWDV01000005">
    <property type="protein sequence ID" value="TLX79429.1"/>
    <property type="molecule type" value="Genomic_DNA"/>
</dbReference>
<comment type="caution">
    <text evidence="1">The sequence shown here is derived from an EMBL/GenBank/DDBJ whole genome shotgun (WGS) entry which is preliminary data.</text>
</comment>
<protein>
    <submittedName>
        <fullName evidence="1">Uncharacterized protein</fullName>
    </submittedName>
</protein>
<proteinExistence type="predicted"/>
<dbReference type="OrthoDB" id="6883295at2"/>
<dbReference type="AlphaFoldDB" id="A0A5R9RB00"/>
<organism evidence="1 2">
    <name type="scientific">Pseudomonas nicosulfuronedens</name>
    <dbReference type="NCBI Taxonomy" id="2571105"/>
    <lineage>
        <taxon>Bacteria</taxon>
        <taxon>Pseudomonadati</taxon>
        <taxon>Pseudomonadota</taxon>
        <taxon>Gammaproteobacteria</taxon>
        <taxon>Pseudomonadales</taxon>
        <taxon>Pseudomonadaceae</taxon>
        <taxon>Pseudomonas</taxon>
    </lineage>
</organism>
<gene>
    <name evidence="1" type="ORF">FAS41_07075</name>
</gene>
<dbReference type="Proteomes" id="UP000306635">
    <property type="component" value="Unassembled WGS sequence"/>
</dbReference>
<dbReference type="RefSeq" id="WP_138520896.1">
    <property type="nucleotide sequence ID" value="NZ_JAOCBK010000008.1"/>
</dbReference>
<evidence type="ECO:0000313" key="2">
    <source>
        <dbReference type="Proteomes" id="UP000306635"/>
    </source>
</evidence>
<keyword evidence="2" id="KW-1185">Reference proteome</keyword>
<accession>A0A5R9RB00</accession>